<reference evidence="2 3" key="1">
    <citation type="journal article" date="2016" name="Nat. Commun.">
        <title>Thousands of microbial genomes shed light on interconnected biogeochemical processes in an aquifer system.</title>
        <authorList>
            <person name="Anantharaman K."/>
            <person name="Brown C.T."/>
            <person name="Hug L.A."/>
            <person name="Sharon I."/>
            <person name="Castelle C.J."/>
            <person name="Probst A.J."/>
            <person name="Thomas B.C."/>
            <person name="Singh A."/>
            <person name="Wilkins M.J."/>
            <person name="Karaoz U."/>
            <person name="Brodie E.L."/>
            <person name="Williams K.H."/>
            <person name="Hubbard S.S."/>
            <person name="Banfield J.F."/>
        </authorList>
    </citation>
    <scope>NUCLEOTIDE SEQUENCE [LARGE SCALE GENOMIC DNA]</scope>
</reference>
<name>A0A1F5FVJ8_9BACT</name>
<proteinExistence type="predicted"/>
<comment type="caution">
    <text evidence="2">The sequence shown here is derived from an EMBL/GenBank/DDBJ whole genome shotgun (WGS) entry which is preliminary data.</text>
</comment>
<keyword evidence="1" id="KW-0812">Transmembrane</keyword>
<feature type="transmembrane region" description="Helical" evidence="1">
    <location>
        <begin position="100"/>
        <end position="120"/>
    </location>
</feature>
<dbReference type="Proteomes" id="UP000179252">
    <property type="component" value="Unassembled WGS sequence"/>
</dbReference>
<evidence type="ECO:0000313" key="2">
    <source>
        <dbReference type="EMBL" id="OGD83574.1"/>
    </source>
</evidence>
<accession>A0A1F5FVJ8</accession>
<feature type="transmembrane region" description="Helical" evidence="1">
    <location>
        <begin position="12"/>
        <end position="32"/>
    </location>
</feature>
<evidence type="ECO:0000256" key="1">
    <source>
        <dbReference type="SAM" id="Phobius"/>
    </source>
</evidence>
<feature type="transmembrane region" description="Helical" evidence="1">
    <location>
        <begin position="38"/>
        <end position="56"/>
    </location>
</feature>
<evidence type="ECO:0008006" key="4">
    <source>
        <dbReference type="Google" id="ProtNLM"/>
    </source>
</evidence>
<keyword evidence="1" id="KW-0472">Membrane</keyword>
<evidence type="ECO:0000313" key="3">
    <source>
        <dbReference type="Proteomes" id="UP000179252"/>
    </source>
</evidence>
<feature type="transmembrane region" description="Helical" evidence="1">
    <location>
        <begin position="126"/>
        <end position="144"/>
    </location>
</feature>
<dbReference type="AlphaFoldDB" id="A0A1F5FVJ8"/>
<organism evidence="2 3">
    <name type="scientific">Candidatus Curtissbacteria bacterium RBG_13_40_7</name>
    <dbReference type="NCBI Taxonomy" id="1797706"/>
    <lineage>
        <taxon>Bacteria</taxon>
        <taxon>Candidatus Curtissiibacteriota</taxon>
    </lineage>
</organism>
<keyword evidence="1" id="KW-1133">Transmembrane helix</keyword>
<protein>
    <recommendedName>
        <fullName evidence="4">DUF4395 domain-containing protein</fullName>
    </recommendedName>
</protein>
<sequence>MEQQKCYDNYPAWIVVISNFVSLSTYFIGGFIIYQIGFLWLALYILYILILELRLIKGHCVNCYYYGKTCSFGKGRLSSLFFKKGESIKFCQNKMTWKDIVPDFLVSVIPIGVGIITLIIHFNWLILFLMVLLFILGFSGSALVRGQLACKFCKQRELGCPAQKLFEKNNKN</sequence>
<dbReference type="EMBL" id="MFAU01000043">
    <property type="protein sequence ID" value="OGD83574.1"/>
    <property type="molecule type" value="Genomic_DNA"/>
</dbReference>
<gene>
    <name evidence="2" type="ORF">A2165_03990</name>
</gene>